<dbReference type="EMBL" id="HBHQ01025291">
    <property type="protein sequence ID" value="CAD9825233.1"/>
    <property type="molecule type" value="Transcribed_RNA"/>
</dbReference>
<dbReference type="PROSITE" id="PS00018">
    <property type="entry name" value="EF_HAND_1"/>
    <property type="match status" value="1"/>
</dbReference>
<reference evidence="4" key="1">
    <citation type="submission" date="2021-01" db="EMBL/GenBank/DDBJ databases">
        <authorList>
            <person name="Corre E."/>
            <person name="Pelletier E."/>
            <person name="Niang G."/>
            <person name="Scheremetjew M."/>
            <person name="Finn R."/>
            <person name="Kale V."/>
            <person name="Holt S."/>
            <person name="Cochrane G."/>
            <person name="Meng A."/>
            <person name="Brown T."/>
            <person name="Cohen L."/>
        </authorList>
    </citation>
    <scope>NUCLEOTIDE SEQUENCE</scope>
    <source>
        <strain evidence="4">CCMP2084</strain>
    </source>
</reference>
<proteinExistence type="predicted"/>
<gene>
    <name evidence="4" type="ORF">ASEP1449_LOCUS17067</name>
</gene>
<dbReference type="AlphaFoldDB" id="A0A7S2UQU2"/>
<feature type="region of interest" description="Disordered" evidence="2">
    <location>
        <begin position="384"/>
        <end position="407"/>
    </location>
</feature>
<organism evidence="4">
    <name type="scientific">Attheya septentrionalis</name>
    <dbReference type="NCBI Taxonomy" id="420275"/>
    <lineage>
        <taxon>Eukaryota</taxon>
        <taxon>Sar</taxon>
        <taxon>Stramenopiles</taxon>
        <taxon>Ochrophyta</taxon>
        <taxon>Bacillariophyta</taxon>
        <taxon>Coscinodiscophyceae</taxon>
        <taxon>Chaetocerotophycidae</taxon>
        <taxon>Chaetocerotales</taxon>
        <taxon>Attheyaceae</taxon>
        <taxon>Attheya</taxon>
    </lineage>
</organism>
<dbReference type="Gene3D" id="1.10.238.10">
    <property type="entry name" value="EF-hand"/>
    <property type="match status" value="1"/>
</dbReference>
<dbReference type="SUPFAM" id="SSF47473">
    <property type="entry name" value="EF-hand"/>
    <property type="match status" value="1"/>
</dbReference>
<protein>
    <recommendedName>
        <fullName evidence="5">Calmodulin</fullName>
    </recommendedName>
</protein>
<feature type="signal peptide" evidence="3">
    <location>
        <begin position="1"/>
        <end position="15"/>
    </location>
</feature>
<evidence type="ECO:0008006" key="5">
    <source>
        <dbReference type="Google" id="ProtNLM"/>
    </source>
</evidence>
<evidence type="ECO:0000256" key="3">
    <source>
        <dbReference type="SAM" id="SignalP"/>
    </source>
</evidence>
<keyword evidence="1" id="KW-0106">Calcium</keyword>
<feature type="chain" id="PRO_5030521216" description="Calmodulin" evidence="3">
    <location>
        <begin position="16"/>
        <end position="407"/>
    </location>
</feature>
<dbReference type="InterPro" id="IPR018247">
    <property type="entry name" value="EF_Hand_1_Ca_BS"/>
</dbReference>
<evidence type="ECO:0000313" key="4">
    <source>
        <dbReference type="EMBL" id="CAD9825233.1"/>
    </source>
</evidence>
<evidence type="ECO:0000256" key="1">
    <source>
        <dbReference type="ARBA" id="ARBA00022837"/>
    </source>
</evidence>
<dbReference type="InterPro" id="IPR011992">
    <property type="entry name" value="EF-hand-dom_pair"/>
</dbReference>
<keyword evidence="3" id="KW-0732">Signal</keyword>
<accession>A0A7S2UQU2</accession>
<sequence>MAVSATAMACSATCGICCCWCKSLCGDGMTFEELVKSPPETAEVKEFMEQLQPKADLDGEPDVCCCCLPKAVVCCLPRCCCPRICPRPDPVSTVKTRDVVELSASNNSRSFLGEERAIKYAARLFKSAEASECRLEYMTAGMVLLSVGSMQEKMQALFQSFAFDDGGVFTKNDLVKTLRSLLKTVIDIAEHVAEYLSTAFPPGGKAIKLMLAALNGTVGSYFVNNRVNKMLKRDLDGDGAIDYEEFEQASMRRDSLIRKTLAWVANKTAIMRGQKEKELSGRLVIDNKSVWAVVPETEFDADQCLEFWDTESDLKARKLENRLGVISLKEPCSIDDGIDEKDTQFIIVDSMKKRWTIQCSDMDSFYEWFDAVDDRCDAKLEDRDLENDEQDGPDLCPSVKKLGKMLR</sequence>
<evidence type="ECO:0000256" key="2">
    <source>
        <dbReference type="SAM" id="MobiDB-lite"/>
    </source>
</evidence>
<name>A0A7S2UQU2_9STRA</name>